<name>A0AAN7FIU7_QUERU</name>
<evidence type="ECO:0000313" key="1">
    <source>
        <dbReference type="EMBL" id="KAK4594480.1"/>
    </source>
</evidence>
<gene>
    <name evidence="1" type="ORF">RGQ29_018238</name>
</gene>
<organism evidence="1 2">
    <name type="scientific">Quercus rubra</name>
    <name type="common">Northern red oak</name>
    <name type="synonym">Quercus borealis</name>
    <dbReference type="NCBI Taxonomy" id="3512"/>
    <lineage>
        <taxon>Eukaryota</taxon>
        <taxon>Viridiplantae</taxon>
        <taxon>Streptophyta</taxon>
        <taxon>Embryophyta</taxon>
        <taxon>Tracheophyta</taxon>
        <taxon>Spermatophyta</taxon>
        <taxon>Magnoliopsida</taxon>
        <taxon>eudicotyledons</taxon>
        <taxon>Gunneridae</taxon>
        <taxon>Pentapetalae</taxon>
        <taxon>rosids</taxon>
        <taxon>fabids</taxon>
        <taxon>Fagales</taxon>
        <taxon>Fagaceae</taxon>
        <taxon>Quercus</taxon>
    </lineage>
</organism>
<protein>
    <submittedName>
        <fullName evidence="1">Uncharacterized protein</fullName>
    </submittedName>
</protein>
<proteinExistence type="predicted"/>
<dbReference type="Gene3D" id="3.30.70.100">
    <property type="match status" value="1"/>
</dbReference>
<dbReference type="InterPro" id="IPR042885">
    <property type="entry name" value="HIPP47/16"/>
</dbReference>
<dbReference type="PANTHER" id="PTHR46932">
    <property type="entry name" value="HEAVY METAL-ASSOCIATED ISOPRENYLATED PLANT PROTEIN 47"/>
    <property type="match status" value="1"/>
</dbReference>
<comment type="caution">
    <text evidence="1">The sequence shown here is derived from an EMBL/GenBank/DDBJ whole genome shotgun (WGS) entry which is preliminary data.</text>
</comment>
<evidence type="ECO:0000313" key="2">
    <source>
        <dbReference type="Proteomes" id="UP001324115"/>
    </source>
</evidence>
<keyword evidence="2" id="KW-1185">Reference proteome</keyword>
<dbReference type="AlphaFoldDB" id="A0AAN7FIU7"/>
<reference evidence="1 2" key="1">
    <citation type="journal article" date="2023" name="G3 (Bethesda)">
        <title>A haplotype-resolved chromosome-scale genome for Quercus rubra L. provides insights into the genetics of adaptive traits for red oak species.</title>
        <authorList>
            <person name="Kapoor B."/>
            <person name="Jenkins J."/>
            <person name="Schmutz J."/>
            <person name="Zhebentyayeva T."/>
            <person name="Kuelheim C."/>
            <person name="Coggeshall M."/>
            <person name="Heim C."/>
            <person name="Lasky J.R."/>
            <person name="Leites L."/>
            <person name="Islam-Faridi N."/>
            <person name="Romero-Severson J."/>
            <person name="DeLeo V.L."/>
            <person name="Lucas S.M."/>
            <person name="Lazic D."/>
            <person name="Gailing O."/>
            <person name="Carlson J."/>
            <person name="Staton M."/>
        </authorList>
    </citation>
    <scope>NUCLEOTIDE SEQUENCE [LARGE SCALE GENOMIC DNA]</scope>
    <source>
        <strain evidence="1">Pseudo-F2</strain>
    </source>
</reference>
<sequence length="195" mass="21620">MPFIEHHCSSLPFLLAFGTSYEAWILVFGVSNAKNSESGTLDVNALSDVRFHRLQDPLLGHYKQQKVVIGITLNNGKNNARSKAMQIAVGLQGVESVALQGEDNSQIVVVGDNIDSVNLTSLLRKKVGYAELTSVSPFSTEGTKQKQETKPSESGIQSMVWPTYQAGVPYYYQPSVPYHYVYDAMDYNQNFCTIM</sequence>
<dbReference type="EMBL" id="JAXUIC010000004">
    <property type="protein sequence ID" value="KAK4594480.1"/>
    <property type="molecule type" value="Genomic_DNA"/>
</dbReference>
<accession>A0AAN7FIU7</accession>
<dbReference type="Proteomes" id="UP001324115">
    <property type="component" value="Unassembled WGS sequence"/>
</dbReference>
<dbReference type="PANTHER" id="PTHR46932:SF16">
    <property type="entry name" value="HMA DOMAIN-CONTAINING PROTEIN"/>
    <property type="match status" value="1"/>
</dbReference>